<dbReference type="RefSeq" id="WP_143113004.1">
    <property type="nucleotide sequence ID" value="NZ_CABFNH010000013.1"/>
</dbReference>
<proteinExistence type="predicted"/>
<feature type="coiled-coil region" evidence="1">
    <location>
        <begin position="205"/>
        <end position="246"/>
    </location>
</feature>
<evidence type="ECO:0000313" key="3">
    <source>
        <dbReference type="Proteomes" id="UP000365705"/>
    </source>
</evidence>
<protein>
    <submittedName>
        <fullName evidence="2">Uncharacterized protein</fullName>
    </submittedName>
</protein>
<keyword evidence="1" id="KW-0175">Coiled coil</keyword>
<dbReference type="AlphaFoldDB" id="A0A508YS85"/>
<organism evidence="2 3">
    <name type="scientific">Limosilactobacillus mucosae</name>
    <name type="common">Lactobacillus mucosae</name>
    <dbReference type="NCBI Taxonomy" id="97478"/>
    <lineage>
        <taxon>Bacteria</taxon>
        <taxon>Bacillati</taxon>
        <taxon>Bacillota</taxon>
        <taxon>Bacilli</taxon>
        <taxon>Lactobacillales</taxon>
        <taxon>Lactobacillaceae</taxon>
        <taxon>Limosilactobacillus</taxon>
    </lineage>
</organism>
<feature type="coiled-coil region" evidence="1">
    <location>
        <begin position="136"/>
        <end position="177"/>
    </location>
</feature>
<evidence type="ECO:0000256" key="1">
    <source>
        <dbReference type="SAM" id="Coils"/>
    </source>
</evidence>
<gene>
    <name evidence="2" type="ORF">LMUP508_01086</name>
</gene>
<evidence type="ECO:0000313" key="2">
    <source>
        <dbReference type="EMBL" id="VTZ90266.1"/>
    </source>
</evidence>
<name>A0A508YS85_LIMMU</name>
<reference evidence="2 3" key="1">
    <citation type="submission" date="2019-06" db="EMBL/GenBank/DDBJ databases">
        <authorList>
            <person name="Rodrigo-Torres L."/>
            <person name="Arahal R. D."/>
            <person name="Lucena T."/>
        </authorList>
    </citation>
    <scope>NUCLEOTIDE SEQUENCE [LARGE SCALE GENOMIC DNA]</scope>
    <source>
        <strain evidence="2 3">INIA P508</strain>
    </source>
</reference>
<sequence>MNEIETANSFQPQNFDYDQLDSQTADFLKQRVSNMERIADDTRYRMGRELSKAQEKLANHYQGVFVEWYESLGLNKNNVYFWINEFKFSRNLENTQQVANFGALPKTLKKDVMKKNAPEEAKQAVLNGDIKTHKEYKTLVEKLNAKERELADAKETIADQEEQLDGHRKREVELNQRLTNASKAQRVIEKPVEKVVTKEVKPKDYDGMKQQLSDMRKANDDLTNHLRDTAVENDKLKKQLNDYENLDKQNNQVKHWQNKGKITVYKVNDKMREFLTEMKLMSDDRKAIEDAGESALEDLNSRLDDMQNFVNDMRKLTNGRRTVEGEIIQ</sequence>
<dbReference type="Proteomes" id="UP000365705">
    <property type="component" value="Unassembled WGS sequence"/>
</dbReference>
<accession>A0A508YS85</accession>
<dbReference type="EMBL" id="CABFNH010000013">
    <property type="protein sequence ID" value="VTZ90266.1"/>
    <property type="molecule type" value="Genomic_DNA"/>
</dbReference>